<dbReference type="Pfam" id="PF13439">
    <property type="entry name" value="Glyco_transf_4"/>
    <property type="match status" value="1"/>
</dbReference>
<keyword evidence="4" id="KW-1185">Reference proteome</keyword>
<dbReference type="Gene3D" id="3.40.50.2000">
    <property type="entry name" value="Glycogen Phosphorylase B"/>
    <property type="match status" value="2"/>
</dbReference>
<dbReference type="GO" id="GO:0016757">
    <property type="term" value="F:glycosyltransferase activity"/>
    <property type="evidence" value="ECO:0007669"/>
    <property type="project" value="InterPro"/>
</dbReference>
<dbReference type="SUPFAM" id="SSF53756">
    <property type="entry name" value="UDP-Glycosyltransferase/glycogen phosphorylase"/>
    <property type="match status" value="1"/>
</dbReference>
<dbReference type="PANTHER" id="PTHR12526">
    <property type="entry name" value="GLYCOSYLTRANSFERASE"/>
    <property type="match status" value="1"/>
</dbReference>
<sequence length="418" mass="47488">MMHVLIIPSEGFVPDEDKLAGIFQYHQAVILKEAGYRVGALSVRLSFSVPMIAKGIAFKLIGKKAGNATDEKNIPELMRLGFKKFFSPKEYIKTETLDGIKVYRIDGLYRRKPANNKNHLSWIKAGMHCFENYLEKEGRPDIIHAHDAIYAGMLAERIHAKYGIKYLITEHSSSFALGATDAGILRRVRKAHKSAAGLFAVSEAFAQLLNGMFNFQRFCYLPNVLDQYLERTDYKQAKTSNAKFRFLHIAVFKPVKDQQTLIKAFKLVVKQNEDVELLIGGDGELVDELHSLVQKNSLQNHIRFLGRLNRDEVIEQLKACDAFVLSSKYETFGLVIVEAMLFGKPVIATRCGVSQKIVDDKIGYVVEVGDEEALAEAMLKMMKTTERYDADYIRNFTIEHFGKERFLQNLSKIYKEAV</sequence>
<evidence type="ECO:0000259" key="1">
    <source>
        <dbReference type="Pfam" id="PF00534"/>
    </source>
</evidence>
<dbReference type="InterPro" id="IPR001296">
    <property type="entry name" value="Glyco_trans_1"/>
</dbReference>
<evidence type="ECO:0000313" key="3">
    <source>
        <dbReference type="EMBL" id="QEC54877.1"/>
    </source>
</evidence>
<dbReference type="AlphaFoldDB" id="A0A5B8UDX7"/>
<name>A0A5B8UDX7_9BACT</name>
<gene>
    <name evidence="3" type="ORF">FSB75_02825</name>
</gene>
<reference evidence="3 4" key="1">
    <citation type="journal article" date="2015" name="Int. J. Syst. Evol. Microbiol.">
        <title>Flavisolibacter ginsenosidimutans sp. nov., with ginsenoside-converting activity isolated from soil used for cultivating ginseng.</title>
        <authorList>
            <person name="Zhao Y."/>
            <person name="Liu Q."/>
            <person name="Kang M.S."/>
            <person name="Jin F."/>
            <person name="Yu H."/>
            <person name="Im W.T."/>
        </authorList>
    </citation>
    <scope>NUCLEOTIDE SEQUENCE [LARGE SCALE GENOMIC DNA]</scope>
    <source>
        <strain evidence="3 4">Gsoil 636</strain>
    </source>
</reference>
<evidence type="ECO:0000313" key="4">
    <source>
        <dbReference type="Proteomes" id="UP000321204"/>
    </source>
</evidence>
<proteinExistence type="predicted"/>
<organism evidence="3 4">
    <name type="scientific">Flavisolibacter ginsenosidimutans</name>
    <dbReference type="NCBI Taxonomy" id="661481"/>
    <lineage>
        <taxon>Bacteria</taxon>
        <taxon>Pseudomonadati</taxon>
        <taxon>Bacteroidota</taxon>
        <taxon>Chitinophagia</taxon>
        <taxon>Chitinophagales</taxon>
        <taxon>Chitinophagaceae</taxon>
        <taxon>Flavisolibacter</taxon>
    </lineage>
</organism>
<protein>
    <submittedName>
        <fullName evidence="3">Glycosyltransferase family 4 protein</fullName>
    </submittedName>
</protein>
<dbReference type="EMBL" id="CP042433">
    <property type="protein sequence ID" value="QEC54877.1"/>
    <property type="molecule type" value="Genomic_DNA"/>
</dbReference>
<dbReference type="OrthoDB" id="9795068at2"/>
<dbReference type="KEGG" id="fgg:FSB75_02825"/>
<evidence type="ECO:0000259" key="2">
    <source>
        <dbReference type="Pfam" id="PF13439"/>
    </source>
</evidence>
<feature type="domain" description="Glycosyl transferase family 1" evidence="1">
    <location>
        <begin position="236"/>
        <end position="388"/>
    </location>
</feature>
<dbReference type="PANTHER" id="PTHR12526:SF630">
    <property type="entry name" value="GLYCOSYLTRANSFERASE"/>
    <property type="match status" value="1"/>
</dbReference>
<dbReference type="InterPro" id="IPR028098">
    <property type="entry name" value="Glyco_trans_4-like_N"/>
</dbReference>
<keyword evidence="3" id="KW-0808">Transferase</keyword>
<dbReference type="Proteomes" id="UP000321204">
    <property type="component" value="Chromosome"/>
</dbReference>
<feature type="domain" description="Glycosyltransferase subfamily 4-like N-terminal" evidence="2">
    <location>
        <begin position="111"/>
        <end position="224"/>
    </location>
</feature>
<dbReference type="Pfam" id="PF00534">
    <property type="entry name" value="Glycos_transf_1"/>
    <property type="match status" value="1"/>
</dbReference>
<accession>A0A5B8UDX7</accession>